<organism evidence="4 5">
    <name type="scientific">Lentibacillus kapialis</name>
    <dbReference type="NCBI Taxonomy" id="340214"/>
    <lineage>
        <taxon>Bacteria</taxon>
        <taxon>Bacillati</taxon>
        <taxon>Bacillota</taxon>
        <taxon>Bacilli</taxon>
        <taxon>Bacillales</taxon>
        <taxon>Bacillaceae</taxon>
        <taxon>Lentibacillus</taxon>
    </lineage>
</organism>
<sequence>MNYLKKLNAFYQQIIFNPLSGSAVALWNTLMHFNNLSGWQKTFAVPASLIELKSGIKGTSFKRARDELQEKGYIRVTSRSGNQAAVYQMISQIRATYQVSSFTEIEEIQPHAAAAGAPLQIHPANDTEPPTQTGHPDPPIDIINESTNEPTENQTVDRESDGNTENNADHCADHKAGDIMDHSADPLVKPYITENKTKEKPNPTTTTNDAIRFYQDNFGVAGSYVAEDICHWINDLGETLVLDAMKRALEQQKTTWRYVKGILKAWAKKGITTVEQAAADEMAFRNRHNHQQPPRTQSDIIPAWFHEHKRKQELEKQQKSKSDALDSAEWQECERLLAKYSSKRNEKRKPGSC</sequence>
<dbReference type="PANTHER" id="PTHR37293:SF5">
    <property type="entry name" value="DNA REPLICATION PROTEIN"/>
    <property type="match status" value="1"/>
</dbReference>
<reference evidence="4" key="1">
    <citation type="journal article" date="2014" name="Int. J. Syst. Evol. Microbiol.">
        <title>Complete genome sequence of Corynebacterium casei LMG S-19264T (=DSM 44701T), isolated from a smear-ripened cheese.</title>
        <authorList>
            <consortium name="US DOE Joint Genome Institute (JGI-PGF)"/>
            <person name="Walter F."/>
            <person name="Albersmeier A."/>
            <person name="Kalinowski J."/>
            <person name="Ruckert C."/>
        </authorList>
    </citation>
    <scope>NUCLEOTIDE SEQUENCE</scope>
    <source>
        <strain evidence="4">JCM 12580</strain>
    </source>
</reference>
<dbReference type="InterPro" id="IPR006343">
    <property type="entry name" value="DnaB/C_C"/>
</dbReference>
<feature type="region of interest" description="Disordered" evidence="2">
    <location>
        <begin position="123"/>
        <end position="166"/>
    </location>
</feature>
<dbReference type="RefSeq" id="WP_188632209.1">
    <property type="nucleotide sequence ID" value="NZ_BMNQ01000011.1"/>
</dbReference>
<comment type="similarity">
    <text evidence="1">Belongs to the DnaB/DnaD family.</text>
</comment>
<accession>A0A917UW55</accession>
<gene>
    <name evidence="4" type="ORF">GCM10007063_12220</name>
</gene>
<protein>
    <recommendedName>
        <fullName evidence="3">DnaB/C C-terminal domain-containing protein</fullName>
    </recommendedName>
</protein>
<keyword evidence="5" id="KW-1185">Reference proteome</keyword>
<evidence type="ECO:0000259" key="3">
    <source>
        <dbReference type="Pfam" id="PF07261"/>
    </source>
</evidence>
<dbReference type="NCBIfam" id="TIGR01446">
    <property type="entry name" value="DnaD_dom"/>
    <property type="match status" value="1"/>
</dbReference>
<dbReference type="EMBL" id="BMNQ01000011">
    <property type="protein sequence ID" value="GGJ91098.1"/>
    <property type="molecule type" value="Genomic_DNA"/>
</dbReference>
<feature type="compositionally biased region" description="Polar residues" evidence="2">
    <location>
        <begin position="144"/>
        <end position="154"/>
    </location>
</feature>
<evidence type="ECO:0000256" key="1">
    <source>
        <dbReference type="ARBA" id="ARBA00093462"/>
    </source>
</evidence>
<feature type="compositionally biased region" description="Basic and acidic residues" evidence="2">
    <location>
        <begin position="155"/>
        <end position="166"/>
    </location>
</feature>
<evidence type="ECO:0000313" key="4">
    <source>
        <dbReference type="EMBL" id="GGJ91098.1"/>
    </source>
</evidence>
<dbReference type="AlphaFoldDB" id="A0A917UW55"/>
<feature type="domain" description="DnaB/C C-terminal" evidence="3">
    <location>
        <begin position="211"/>
        <end position="279"/>
    </location>
</feature>
<dbReference type="SUPFAM" id="SSF158499">
    <property type="entry name" value="DnaD domain-like"/>
    <property type="match status" value="1"/>
</dbReference>
<dbReference type="Proteomes" id="UP000658382">
    <property type="component" value="Unassembled WGS sequence"/>
</dbReference>
<reference evidence="4" key="2">
    <citation type="submission" date="2020-09" db="EMBL/GenBank/DDBJ databases">
        <authorList>
            <person name="Sun Q."/>
            <person name="Ohkuma M."/>
        </authorList>
    </citation>
    <scope>NUCLEOTIDE SEQUENCE</scope>
    <source>
        <strain evidence="4">JCM 12580</strain>
    </source>
</reference>
<comment type="caution">
    <text evidence="4">The sequence shown here is derived from an EMBL/GenBank/DDBJ whole genome shotgun (WGS) entry which is preliminary data.</text>
</comment>
<dbReference type="Gene3D" id="1.10.10.630">
    <property type="entry name" value="DnaD domain-like"/>
    <property type="match status" value="1"/>
</dbReference>
<proteinExistence type="inferred from homology"/>
<name>A0A917UW55_9BACI</name>
<dbReference type="InterPro" id="IPR034829">
    <property type="entry name" value="DnaD-like_sf"/>
</dbReference>
<dbReference type="Pfam" id="PF07261">
    <property type="entry name" value="DnaB_2"/>
    <property type="match status" value="1"/>
</dbReference>
<evidence type="ECO:0000313" key="5">
    <source>
        <dbReference type="Proteomes" id="UP000658382"/>
    </source>
</evidence>
<dbReference type="PANTHER" id="PTHR37293">
    <property type="entry name" value="PHAGE REPLICATION PROTEIN-RELATED"/>
    <property type="match status" value="1"/>
</dbReference>
<dbReference type="InterPro" id="IPR053162">
    <property type="entry name" value="DnaD"/>
</dbReference>
<evidence type="ECO:0000256" key="2">
    <source>
        <dbReference type="SAM" id="MobiDB-lite"/>
    </source>
</evidence>